<evidence type="ECO:0000313" key="5">
    <source>
        <dbReference type="WBParaSite" id="ASIM_0002085601-mRNA-1"/>
    </source>
</evidence>
<accession>A0A0M3KIN7</accession>
<protein>
    <submittedName>
        <fullName evidence="5">LAM_G_DOMAIN domain-containing protein</fullName>
    </submittedName>
</protein>
<dbReference type="InterPro" id="IPR001791">
    <property type="entry name" value="Laminin_G"/>
</dbReference>
<name>A0A0M3KIN7_ANISI</name>
<proteinExistence type="predicted"/>
<sequence length="118" mass="13289">MKETAVIFYAWQSNSPMTGDFVLLALAESKILLSYSLGDSPITLISSDKLVMRRQYVIEAIFSGERLSLSINSKTPQYNFIPKQFKKKHLNIDSPAYIGYIPNGLFVLSAISLFIYSL</sequence>
<keyword evidence="1" id="KW-0472">Membrane</keyword>
<reference evidence="5" key="1">
    <citation type="submission" date="2017-02" db="UniProtKB">
        <authorList>
            <consortium name="WormBaseParasite"/>
        </authorList>
    </citation>
    <scope>IDENTIFICATION</scope>
</reference>
<feature type="transmembrane region" description="Helical" evidence="1">
    <location>
        <begin position="96"/>
        <end position="116"/>
    </location>
</feature>
<dbReference type="InterPro" id="IPR013320">
    <property type="entry name" value="ConA-like_dom_sf"/>
</dbReference>
<evidence type="ECO:0000313" key="3">
    <source>
        <dbReference type="EMBL" id="VDK75310.1"/>
    </source>
</evidence>
<organism evidence="5">
    <name type="scientific">Anisakis simplex</name>
    <name type="common">Herring worm</name>
    <dbReference type="NCBI Taxonomy" id="6269"/>
    <lineage>
        <taxon>Eukaryota</taxon>
        <taxon>Metazoa</taxon>
        <taxon>Ecdysozoa</taxon>
        <taxon>Nematoda</taxon>
        <taxon>Chromadorea</taxon>
        <taxon>Rhabditida</taxon>
        <taxon>Spirurina</taxon>
        <taxon>Ascaridomorpha</taxon>
        <taxon>Ascaridoidea</taxon>
        <taxon>Anisakidae</taxon>
        <taxon>Anisakis</taxon>
        <taxon>Anisakis simplex complex</taxon>
    </lineage>
</organism>
<keyword evidence="1" id="KW-0812">Transmembrane</keyword>
<evidence type="ECO:0000256" key="1">
    <source>
        <dbReference type="SAM" id="Phobius"/>
    </source>
</evidence>
<gene>
    <name evidence="3" type="ORF">ASIM_LOCUS20236</name>
</gene>
<evidence type="ECO:0000313" key="4">
    <source>
        <dbReference type="Proteomes" id="UP000267096"/>
    </source>
</evidence>
<evidence type="ECO:0000259" key="2">
    <source>
        <dbReference type="Pfam" id="PF00054"/>
    </source>
</evidence>
<dbReference type="SUPFAM" id="SSF49899">
    <property type="entry name" value="Concanavalin A-like lectins/glucanases"/>
    <property type="match status" value="1"/>
</dbReference>
<dbReference type="Pfam" id="PF00054">
    <property type="entry name" value="Laminin_G_1"/>
    <property type="match status" value="1"/>
</dbReference>
<dbReference type="AlphaFoldDB" id="A0A0M3KIN7"/>
<feature type="domain" description="Laminin G" evidence="2">
    <location>
        <begin position="3"/>
        <end position="103"/>
    </location>
</feature>
<keyword evidence="4" id="KW-1185">Reference proteome</keyword>
<dbReference type="EMBL" id="UYRR01039036">
    <property type="protein sequence ID" value="VDK75310.1"/>
    <property type="molecule type" value="Genomic_DNA"/>
</dbReference>
<reference evidence="3 4" key="2">
    <citation type="submission" date="2018-11" db="EMBL/GenBank/DDBJ databases">
        <authorList>
            <consortium name="Pathogen Informatics"/>
        </authorList>
    </citation>
    <scope>NUCLEOTIDE SEQUENCE [LARGE SCALE GENOMIC DNA]</scope>
</reference>
<dbReference type="Gene3D" id="2.60.120.200">
    <property type="match status" value="1"/>
</dbReference>
<dbReference type="Proteomes" id="UP000267096">
    <property type="component" value="Unassembled WGS sequence"/>
</dbReference>
<dbReference type="WBParaSite" id="ASIM_0002085601-mRNA-1">
    <property type="protein sequence ID" value="ASIM_0002085601-mRNA-1"/>
    <property type="gene ID" value="ASIM_0002085601"/>
</dbReference>
<keyword evidence="1" id="KW-1133">Transmembrane helix</keyword>